<evidence type="ECO:0000256" key="3">
    <source>
        <dbReference type="ARBA" id="ARBA00022603"/>
    </source>
</evidence>
<evidence type="ECO:0000256" key="1">
    <source>
        <dbReference type="ARBA" id="ARBA00006594"/>
    </source>
</evidence>
<keyword evidence="4 7" id="KW-0808">Transferase</keyword>
<dbReference type="PANTHER" id="PTHR30481">
    <property type="entry name" value="DNA ADENINE METHYLASE"/>
    <property type="match status" value="1"/>
</dbReference>
<evidence type="ECO:0000313" key="10">
    <source>
        <dbReference type="Proteomes" id="UP001219901"/>
    </source>
</evidence>
<dbReference type="InterPro" id="IPR023095">
    <property type="entry name" value="Ade_MeTrfase_dom_2"/>
</dbReference>
<organism evidence="9 10">
    <name type="scientific">Candidatus Lucifugimonas marina</name>
    <dbReference type="NCBI Taxonomy" id="3038979"/>
    <lineage>
        <taxon>Bacteria</taxon>
        <taxon>Bacillati</taxon>
        <taxon>Chloroflexota</taxon>
        <taxon>Dehalococcoidia</taxon>
        <taxon>SAR202 cluster</taxon>
        <taxon>Candidatus Lucifugimonadales</taxon>
        <taxon>Candidatus Lucifugimonadaceae</taxon>
        <taxon>Candidatus Lucifugimonas</taxon>
    </lineage>
</organism>
<dbReference type="PRINTS" id="PR00505">
    <property type="entry name" value="D12N6MTFRASE"/>
</dbReference>
<evidence type="ECO:0000256" key="2">
    <source>
        <dbReference type="ARBA" id="ARBA00011900"/>
    </source>
</evidence>
<dbReference type="GO" id="GO:0006298">
    <property type="term" value="P:mismatch repair"/>
    <property type="evidence" value="ECO:0007669"/>
    <property type="project" value="TreeGrafter"/>
</dbReference>
<name>A0AAJ5ZD63_9CHLR</name>
<comment type="similarity">
    <text evidence="1 7">Belongs to the N(4)/N(6)-methyltransferase family.</text>
</comment>
<sequence>MSTTPYPVDQITTVQDDTSSDSPTAIPPSGPIIEPTKSLANKPFLKWAGGKTRLLKRLLPLVPETFVNYHEPFVGGGAMYFALRTRVTERSFLSDLNEDLINVWLTMQKPNKEFENALSSLLERDSKEFYYEVRAQQPKSLAEQAARFVYLNQTSWNGLWRVNAKGEFNVPWGQRPFRSFSPDQLSLIRSSLVDTEIRNEDFRSSLSRARPGDFVYLDPPYLPLSDTSKFFFYTQKRFRQPDLEELANHCRWLSMRGVSWMLSNRDTPLVRTLFSESEIIGITTHRSVAAQNGVDRESRKSPEVIIRGGYA</sequence>
<dbReference type="GO" id="GO:0043565">
    <property type="term" value="F:sequence-specific DNA binding"/>
    <property type="evidence" value="ECO:0007669"/>
    <property type="project" value="TreeGrafter"/>
</dbReference>
<proteinExistence type="inferred from homology"/>
<dbReference type="InterPro" id="IPR002052">
    <property type="entry name" value="DNA_methylase_N6_adenine_CS"/>
</dbReference>
<evidence type="ECO:0000256" key="5">
    <source>
        <dbReference type="ARBA" id="ARBA00022691"/>
    </source>
</evidence>
<dbReference type="InterPro" id="IPR012327">
    <property type="entry name" value="MeTrfase_D12"/>
</dbReference>
<dbReference type="SUPFAM" id="SSF53335">
    <property type="entry name" value="S-adenosyl-L-methionine-dependent methyltransferases"/>
    <property type="match status" value="1"/>
</dbReference>
<evidence type="ECO:0000313" key="9">
    <source>
        <dbReference type="EMBL" id="WFG38800.1"/>
    </source>
</evidence>
<dbReference type="Gene3D" id="1.10.1020.10">
    <property type="entry name" value="Adenine-specific Methyltransferase, Domain 2"/>
    <property type="match status" value="1"/>
</dbReference>
<dbReference type="GO" id="GO:1904047">
    <property type="term" value="F:S-adenosyl-L-methionine binding"/>
    <property type="evidence" value="ECO:0007669"/>
    <property type="project" value="TreeGrafter"/>
</dbReference>
<dbReference type="PANTHER" id="PTHR30481:SF3">
    <property type="entry name" value="DNA ADENINE METHYLASE"/>
    <property type="match status" value="1"/>
</dbReference>
<dbReference type="InterPro" id="IPR029063">
    <property type="entry name" value="SAM-dependent_MTases_sf"/>
</dbReference>
<evidence type="ECO:0000256" key="6">
    <source>
        <dbReference type="ARBA" id="ARBA00047942"/>
    </source>
</evidence>
<dbReference type="Gene3D" id="3.40.50.150">
    <property type="entry name" value="Vaccinia Virus protein VP39"/>
    <property type="match status" value="1"/>
</dbReference>
<dbReference type="PROSITE" id="PS00092">
    <property type="entry name" value="N6_MTASE"/>
    <property type="match status" value="1"/>
</dbReference>
<reference evidence="10" key="2">
    <citation type="submission" date="2023-06" db="EMBL/GenBank/DDBJ databases">
        <title>Pangenomics reveal diversification of enzyme families and niche specialization in globally abundant SAR202 bacteria.</title>
        <authorList>
            <person name="Saw J.H.W."/>
        </authorList>
    </citation>
    <scope>NUCLEOTIDE SEQUENCE [LARGE SCALE GENOMIC DNA]</scope>
    <source>
        <strain evidence="10">JH1073</strain>
    </source>
</reference>
<dbReference type="Pfam" id="PF02086">
    <property type="entry name" value="MethyltransfD12"/>
    <property type="match status" value="1"/>
</dbReference>
<keyword evidence="10" id="KW-1185">Reference proteome</keyword>
<keyword evidence="5 7" id="KW-0949">S-adenosyl-L-methionine</keyword>
<gene>
    <name evidence="9" type="ORF">GKO48_03965</name>
</gene>
<dbReference type="GO" id="GO:0009007">
    <property type="term" value="F:site-specific DNA-methyltransferase (adenine-specific) activity"/>
    <property type="evidence" value="ECO:0007669"/>
    <property type="project" value="UniProtKB-UniRule"/>
</dbReference>
<dbReference type="EC" id="2.1.1.72" evidence="2 7"/>
<protein>
    <recommendedName>
        <fullName evidence="2 7">Site-specific DNA-methyltransferase (adenine-specific)</fullName>
        <ecNumber evidence="2 7">2.1.1.72</ecNumber>
    </recommendedName>
</protein>
<feature type="compositionally biased region" description="Polar residues" evidence="8">
    <location>
        <begin position="1"/>
        <end position="23"/>
    </location>
</feature>
<keyword evidence="3 7" id="KW-0489">Methyltransferase</keyword>
<dbReference type="NCBIfam" id="TIGR00571">
    <property type="entry name" value="dam"/>
    <property type="match status" value="1"/>
</dbReference>
<dbReference type="RefSeq" id="WP_342827273.1">
    <property type="nucleotide sequence ID" value="NZ_CP046147.1"/>
</dbReference>
<dbReference type="EMBL" id="CP046147">
    <property type="protein sequence ID" value="WFG38800.1"/>
    <property type="molecule type" value="Genomic_DNA"/>
</dbReference>
<evidence type="ECO:0000256" key="7">
    <source>
        <dbReference type="RuleBase" id="RU361257"/>
    </source>
</evidence>
<reference evidence="9 10" key="1">
    <citation type="submission" date="2019-11" db="EMBL/GenBank/DDBJ databases">
        <authorList>
            <person name="Cho J.-C."/>
        </authorList>
    </citation>
    <scope>NUCLEOTIDE SEQUENCE [LARGE SCALE GENOMIC DNA]</scope>
    <source>
        <strain evidence="9 10">JH1073</strain>
    </source>
</reference>
<dbReference type="AlphaFoldDB" id="A0AAJ5ZD63"/>
<dbReference type="Proteomes" id="UP001219901">
    <property type="component" value="Chromosome"/>
</dbReference>
<evidence type="ECO:0000256" key="8">
    <source>
        <dbReference type="SAM" id="MobiDB-lite"/>
    </source>
</evidence>
<dbReference type="GO" id="GO:0009307">
    <property type="term" value="P:DNA restriction-modification system"/>
    <property type="evidence" value="ECO:0007669"/>
    <property type="project" value="InterPro"/>
</dbReference>
<dbReference type="GO" id="GO:0032259">
    <property type="term" value="P:methylation"/>
    <property type="evidence" value="ECO:0007669"/>
    <property type="project" value="UniProtKB-KW"/>
</dbReference>
<comment type="catalytic activity">
    <reaction evidence="6 7">
        <text>a 2'-deoxyadenosine in DNA + S-adenosyl-L-methionine = an N(6)-methyl-2'-deoxyadenosine in DNA + S-adenosyl-L-homocysteine + H(+)</text>
        <dbReference type="Rhea" id="RHEA:15197"/>
        <dbReference type="Rhea" id="RHEA-COMP:12418"/>
        <dbReference type="Rhea" id="RHEA-COMP:12419"/>
        <dbReference type="ChEBI" id="CHEBI:15378"/>
        <dbReference type="ChEBI" id="CHEBI:57856"/>
        <dbReference type="ChEBI" id="CHEBI:59789"/>
        <dbReference type="ChEBI" id="CHEBI:90615"/>
        <dbReference type="ChEBI" id="CHEBI:90616"/>
        <dbReference type="EC" id="2.1.1.72"/>
    </reaction>
</comment>
<feature type="region of interest" description="Disordered" evidence="8">
    <location>
        <begin position="1"/>
        <end position="31"/>
    </location>
</feature>
<accession>A0AAJ5ZD63</accession>
<evidence type="ECO:0000256" key="4">
    <source>
        <dbReference type="ARBA" id="ARBA00022679"/>
    </source>
</evidence>